<reference evidence="2 3" key="1">
    <citation type="submission" date="2020-08" db="EMBL/GenBank/DDBJ databases">
        <title>Sequencing the genomes of 1000 actinobacteria strains.</title>
        <authorList>
            <person name="Klenk H.-P."/>
        </authorList>
    </citation>
    <scope>NUCLEOTIDE SEQUENCE [LARGE SCALE GENOMIC DNA]</scope>
    <source>
        <strain evidence="2 3">DSM 43851</strain>
    </source>
</reference>
<sequence>MPDEILTIGAGGLLRIAGLPARLWTAAGNPELFTLLRERECEQSSYARFADTLAGRLGAELVPHPYLEPEERAELLALRRLLHRGEPVPEEDCYRVAGAVVGLSPELADDLTHAGDWSTAMVARQEEAERALVAERERLSDLPWRLVNSSEFAMRAVTEAAPGMVEDIKRRLSFGETWDSKRLRHRSDYLLRVLARGAAKPTPRDWLGHVALLGVGRRAGAWTTVGESAANRVAAVRGDRALPDLVGATVAMTGLNWVDGDHLCCWVVDAVDSGTMRRVKVRRTPALDAIRRTLSTGAYEADELVMRLSPDAPDVLRGYLRHLAALGVLVVSAPPSSELTGWGPTAAAPPKPGFVDVYRKAGGTMATEAASRLQDLLAQAGRVGAVLASAAMPAPEHPILALVGPQPRPVTEVLAEFLGKHEDSRDPALQEWDSGLPRQRPGWPAPPSDVDTPYGRLLALLDTDADQVTLTPQLLDEIGAPPATTPAWPVDCLVRPIGVGGGHGAVLEGAAPAGVVDARFVEALRHLHGELPHVTAYRAFLDELGRRCGAETVEILVPPQDPQAAGAVRRPRYCPMWTGDADSSAYQPAGGRYLALDRITVRRVGDRIVAEDSDGPDGLALWPMYHSARAPLAPWGLLVTLLTAASPVRRLAGPVALGNPVAALPGRNRLPRLVLAGGLVLSGAQWRIARDQLPAADLPPGERIRAIAALRIGTGIPRWVFARSQGGHQPRPVDLDCLSAVRALDKLLADDPESGLVFEEMLPDPHHFPLRDADGEPVAGQLLARLPVDATPGRLAARAMLAWNGVVTAEQERALPRQRDNTGSKVAV</sequence>
<gene>
    <name evidence="2" type="ORF">BJ998_005636</name>
</gene>
<dbReference type="RefSeq" id="WP_184866367.1">
    <property type="nucleotide sequence ID" value="NZ_BAAAWY010000005.1"/>
</dbReference>
<dbReference type="AlphaFoldDB" id="A0A7W9NJ02"/>
<organism evidence="2 3">
    <name type="scientific">Kutzneria kofuensis</name>
    <dbReference type="NCBI Taxonomy" id="103725"/>
    <lineage>
        <taxon>Bacteria</taxon>
        <taxon>Bacillati</taxon>
        <taxon>Actinomycetota</taxon>
        <taxon>Actinomycetes</taxon>
        <taxon>Pseudonocardiales</taxon>
        <taxon>Pseudonocardiaceae</taxon>
        <taxon>Kutzneria</taxon>
    </lineage>
</organism>
<accession>A0A7W9NJ02</accession>
<keyword evidence="3" id="KW-1185">Reference proteome</keyword>
<evidence type="ECO:0000256" key="1">
    <source>
        <dbReference type="SAM" id="MobiDB-lite"/>
    </source>
</evidence>
<evidence type="ECO:0008006" key="4">
    <source>
        <dbReference type="Google" id="ProtNLM"/>
    </source>
</evidence>
<protein>
    <recommendedName>
        <fullName evidence="4">Lantibiotic biosynthesis dehydratase-like protein</fullName>
    </recommendedName>
</protein>
<evidence type="ECO:0000313" key="3">
    <source>
        <dbReference type="Proteomes" id="UP000585638"/>
    </source>
</evidence>
<feature type="region of interest" description="Disordered" evidence="1">
    <location>
        <begin position="422"/>
        <end position="449"/>
    </location>
</feature>
<dbReference type="EMBL" id="JACHIR010000001">
    <property type="protein sequence ID" value="MBB5894440.1"/>
    <property type="molecule type" value="Genomic_DNA"/>
</dbReference>
<dbReference type="Proteomes" id="UP000585638">
    <property type="component" value="Unassembled WGS sequence"/>
</dbReference>
<proteinExistence type="predicted"/>
<name>A0A7W9NJ02_9PSEU</name>
<evidence type="ECO:0000313" key="2">
    <source>
        <dbReference type="EMBL" id="MBB5894440.1"/>
    </source>
</evidence>
<comment type="caution">
    <text evidence="2">The sequence shown here is derived from an EMBL/GenBank/DDBJ whole genome shotgun (WGS) entry which is preliminary data.</text>
</comment>